<dbReference type="InterPro" id="IPR048952">
    <property type="entry name" value="AsnRS_N"/>
</dbReference>
<evidence type="ECO:0000313" key="2">
    <source>
        <dbReference type="Proteomes" id="UP000006672"/>
    </source>
</evidence>
<dbReference type="Proteomes" id="UP000006672">
    <property type="component" value="Unassembled WGS sequence"/>
</dbReference>
<reference evidence="3" key="2">
    <citation type="submission" date="2022-10" db="UniProtKB">
        <authorList>
            <consortium name="WormBaseParasite"/>
        </authorList>
    </citation>
    <scope>IDENTIFICATION</scope>
</reference>
<name>A0A912GZ49_BRUMA</name>
<organism evidence="2 3">
    <name type="scientific">Brugia malayi</name>
    <name type="common">Filarial nematode worm</name>
    <dbReference type="NCBI Taxonomy" id="6279"/>
    <lineage>
        <taxon>Eukaryota</taxon>
        <taxon>Metazoa</taxon>
        <taxon>Ecdysozoa</taxon>
        <taxon>Nematoda</taxon>
        <taxon>Chromadorea</taxon>
        <taxon>Rhabditida</taxon>
        <taxon>Spirurina</taxon>
        <taxon>Spiruromorpha</taxon>
        <taxon>Filarioidea</taxon>
        <taxon>Onchocercidae</taxon>
        <taxon>Brugia</taxon>
    </lineage>
</organism>
<keyword evidence="2" id="KW-1185">Reference proteome</keyword>
<accession>A0A912GZ49</accession>
<dbReference type="Gene3D" id="3.30.1910.20">
    <property type="entry name" value="asparaginyl-tRNA synthetase, N-terminal domain"/>
    <property type="match status" value="1"/>
</dbReference>
<feature type="domain" description="Asparagine--tRNA ligase N-terminal" evidence="1">
    <location>
        <begin position="17"/>
        <end position="105"/>
    </location>
</feature>
<dbReference type="AlphaFoldDB" id="A0A912GZ49"/>
<evidence type="ECO:0000313" key="3">
    <source>
        <dbReference type="WBParaSite" id="Bm17759b.1"/>
    </source>
</evidence>
<gene>
    <name evidence="3" type="primary">Bma-nars-1.2</name>
</gene>
<dbReference type="Pfam" id="PF20917">
    <property type="entry name" value="AsnRS_N"/>
    <property type="match status" value="1"/>
</dbReference>
<sequence>MTVYICPETGDDGNDGSELKPLRTLYQAMIITKSSKGDFLIRTTKDGKQIWEVASKTALKKSWKRYEQEMLKNEKVAAMKDATEVGVKAALEEAKKVQVELKTSLSCITGLKIRDLIKGFIGCVDKCQTYDALTVNTDCTVEIYGTIKEVPEGKEAPNGHELIADF</sequence>
<dbReference type="WBParaSite" id="Bm17759b.1">
    <property type="protein sequence ID" value="Bm17759b.1"/>
    <property type="gene ID" value="WBGene00268901"/>
</dbReference>
<protein>
    <submittedName>
        <fullName evidence="3">OB domain-containing protein</fullName>
    </submittedName>
</protein>
<evidence type="ECO:0000259" key="1">
    <source>
        <dbReference type="Pfam" id="PF20917"/>
    </source>
</evidence>
<reference evidence="2" key="1">
    <citation type="journal article" date="2007" name="Science">
        <title>Draft genome of the filarial nematode parasite Brugia malayi.</title>
        <authorList>
            <person name="Ghedin E."/>
            <person name="Wang S."/>
            <person name="Spiro D."/>
            <person name="Caler E."/>
            <person name="Zhao Q."/>
            <person name="Crabtree J."/>
            <person name="Allen J.E."/>
            <person name="Delcher A.L."/>
            <person name="Guiliano D.B."/>
            <person name="Miranda-Saavedra D."/>
            <person name="Angiuoli S.V."/>
            <person name="Creasy T."/>
            <person name="Amedeo P."/>
            <person name="Haas B."/>
            <person name="El-Sayed N.M."/>
            <person name="Wortman J.R."/>
            <person name="Feldblyum T."/>
            <person name="Tallon L."/>
            <person name="Schatz M."/>
            <person name="Shumway M."/>
            <person name="Koo H."/>
            <person name="Salzberg S.L."/>
            <person name="Schobel S."/>
            <person name="Pertea M."/>
            <person name="Pop M."/>
            <person name="White O."/>
            <person name="Barton G.J."/>
            <person name="Carlow C.K."/>
            <person name="Crawford M.J."/>
            <person name="Daub J."/>
            <person name="Dimmic M.W."/>
            <person name="Estes C.F."/>
            <person name="Foster J.M."/>
            <person name="Ganatra M."/>
            <person name="Gregory W.F."/>
            <person name="Johnson N.M."/>
            <person name="Jin J."/>
            <person name="Komuniecki R."/>
            <person name="Korf I."/>
            <person name="Kumar S."/>
            <person name="Laney S."/>
            <person name="Li B.W."/>
            <person name="Li W."/>
            <person name="Lindblom T.H."/>
            <person name="Lustigman S."/>
            <person name="Ma D."/>
            <person name="Maina C.V."/>
            <person name="Martin D.M."/>
            <person name="McCarter J.P."/>
            <person name="McReynolds L."/>
            <person name="Mitreva M."/>
            <person name="Nutman T.B."/>
            <person name="Parkinson J."/>
            <person name="Peregrin-Alvarez J.M."/>
            <person name="Poole C."/>
            <person name="Ren Q."/>
            <person name="Saunders L."/>
            <person name="Sluder A.E."/>
            <person name="Smith K."/>
            <person name="Stanke M."/>
            <person name="Unnasch T.R."/>
            <person name="Ware J."/>
            <person name="Wei A.D."/>
            <person name="Weil G."/>
            <person name="Williams D.J."/>
            <person name="Zhang Y."/>
            <person name="Williams S.A."/>
            <person name="Fraser-Liggett C."/>
            <person name="Slatko B."/>
            <person name="Blaxter M.L."/>
            <person name="Scott A.L."/>
        </authorList>
    </citation>
    <scope>NUCLEOTIDE SEQUENCE</scope>
    <source>
        <strain evidence="2">FR3</strain>
    </source>
</reference>
<proteinExistence type="predicted"/>